<dbReference type="SUPFAM" id="SSF53187">
    <property type="entry name" value="Zn-dependent exopeptidases"/>
    <property type="match status" value="1"/>
</dbReference>
<sequence length="565" mass="59600">MTVDGGSRKTLPMKTLPIAIAAALVAAAVQPAAAKVAVDPIRLTETVKTLASDLFEGRAPGTAGEERTIGYLVARFEALGLEPGGPGGQWVQTVPLLHTRLGTPTTLGFQEPKRAMPLVPAKDVYVSTVRPDDAARIANAPVVFVGHGVKAPERGWDDFKGADLKGKVVIFLVNDPDFAARPGEAVAGRFGGRTMTYYGRWTYKFEEAARQGAVGALIVHETTGAGYGWNVVISGGGENYDIVRKPEEVTSVALQGWLSGDAATRLFASAGLDLTKLSAAARSPDFRPVELKGVTFAADVPVAHETVTSRNVLARLPGAQRPGEVVMLGAHWDAYGAGKPDAQGRIYRAGANDDALGIAGLFEIARAMKAGPAPARSVVFAAWTAEERGLLGSEYYAANPVYPVETTVANLAIDILQTAGPAKDVVLVGKGQGTLEDDLTRVAATQGRTVTPESLPERGLFYRADHFSLAKRGVPVLLLMGIAGASDLKQGGVKAGQAWIDAYTGQCYHQACDAWSPDWNLAGAVEDIDLLGTIAEELANGGAWPQWKPGSEFKAIRDRSAAARR</sequence>
<dbReference type="SUPFAM" id="SSF52025">
    <property type="entry name" value="PA domain"/>
    <property type="match status" value="1"/>
</dbReference>
<keyword evidence="4 7" id="KW-0732">Signal</keyword>
<dbReference type="Gene3D" id="3.40.630.10">
    <property type="entry name" value="Zn peptidases"/>
    <property type="match status" value="1"/>
</dbReference>
<feature type="signal peptide" evidence="7">
    <location>
        <begin position="1"/>
        <end position="34"/>
    </location>
</feature>
<keyword evidence="10" id="KW-1185">Reference proteome</keyword>
<proteinExistence type="predicted"/>
<keyword evidence="5" id="KW-0378">Hydrolase</keyword>
<dbReference type="Proteomes" id="UP000189818">
    <property type="component" value="Unassembled WGS sequence"/>
</dbReference>
<dbReference type="InterPro" id="IPR045175">
    <property type="entry name" value="M28_fam"/>
</dbReference>
<accession>A0A1T5E3F3</accession>
<gene>
    <name evidence="9" type="ORF">SAMN06295920_106152</name>
</gene>
<reference evidence="10" key="1">
    <citation type="submission" date="2017-02" db="EMBL/GenBank/DDBJ databases">
        <authorList>
            <person name="Varghese N."/>
            <person name="Submissions S."/>
        </authorList>
    </citation>
    <scope>NUCLEOTIDE SEQUENCE [LARGE SCALE GENOMIC DNA]</scope>
    <source>
        <strain evidence="10">UM2</strain>
    </source>
</reference>
<evidence type="ECO:0000256" key="4">
    <source>
        <dbReference type="ARBA" id="ARBA00022729"/>
    </source>
</evidence>
<dbReference type="AlphaFoldDB" id="A0A1T5E3F3"/>
<evidence type="ECO:0000256" key="6">
    <source>
        <dbReference type="ARBA" id="ARBA00022833"/>
    </source>
</evidence>
<dbReference type="Pfam" id="PF04389">
    <property type="entry name" value="Peptidase_M28"/>
    <property type="match status" value="1"/>
</dbReference>
<evidence type="ECO:0000259" key="8">
    <source>
        <dbReference type="Pfam" id="PF04389"/>
    </source>
</evidence>
<dbReference type="InterPro" id="IPR007484">
    <property type="entry name" value="Peptidase_M28"/>
</dbReference>
<dbReference type="EMBL" id="FUYM01000006">
    <property type="protein sequence ID" value="SKB78528.1"/>
    <property type="molecule type" value="Genomic_DNA"/>
</dbReference>
<evidence type="ECO:0000256" key="7">
    <source>
        <dbReference type="SAM" id="SignalP"/>
    </source>
</evidence>
<keyword evidence="1" id="KW-0031">Aminopeptidase</keyword>
<dbReference type="GO" id="GO:0004177">
    <property type="term" value="F:aminopeptidase activity"/>
    <property type="evidence" value="ECO:0007669"/>
    <property type="project" value="UniProtKB-KW"/>
</dbReference>
<dbReference type="GO" id="GO:0008235">
    <property type="term" value="F:metalloexopeptidase activity"/>
    <property type="evidence" value="ECO:0007669"/>
    <property type="project" value="InterPro"/>
</dbReference>
<evidence type="ECO:0000256" key="2">
    <source>
        <dbReference type="ARBA" id="ARBA00022670"/>
    </source>
</evidence>
<evidence type="ECO:0000313" key="9">
    <source>
        <dbReference type="EMBL" id="SKB78528.1"/>
    </source>
</evidence>
<evidence type="ECO:0000256" key="5">
    <source>
        <dbReference type="ARBA" id="ARBA00022801"/>
    </source>
</evidence>
<feature type="chain" id="PRO_5012617365" evidence="7">
    <location>
        <begin position="35"/>
        <end position="565"/>
    </location>
</feature>
<dbReference type="GO" id="GO:0004180">
    <property type="term" value="F:carboxypeptidase activity"/>
    <property type="evidence" value="ECO:0007669"/>
    <property type="project" value="UniProtKB-KW"/>
</dbReference>
<evidence type="ECO:0000256" key="1">
    <source>
        <dbReference type="ARBA" id="ARBA00022438"/>
    </source>
</evidence>
<keyword evidence="3" id="KW-0479">Metal-binding</keyword>
<name>A0A1T5E3F3_9SPHN</name>
<dbReference type="GO" id="GO:0046872">
    <property type="term" value="F:metal ion binding"/>
    <property type="evidence" value="ECO:0007669"/>
    <property type="project" value="UniProtKB-KW"/>
</dbReference>
<protein>
    <submittedName>
        <fullName evidence="9">Zn-dependent amino-or carboxypeptidase, M28 family</fullName>
    </submittedName>
</protein>
<dbReference type="PANTHER" id="PTHR12147">
    <property type="entry name" value="METALLOPEPTIDASE M28 FAMILY MEMBER"/>
    <property type="match status" value="1"/>
</dbReference>
<dbReference type="CDD" id="cd04821">
    <property type="entry name" value="PA_M28_1_2"/>
    <property type="match status" value="1"/>
</dbReference>
<keyword evidence="9" id="KW-0121">Carboxypeptidase</keyword>
<keyword evidence="6" id="KW-0862">Zinc</keyword>
<feature type="domain" description="Peptidase M28" evidence="8">
    <location>
        <begin position="311"/>
        <end position="528"/>
    </location>
</feature>
<dbReference type="Gene3D" id="3.50.30.30">
    <property type="match status" value="1"/>
</dbReference>
<dbReference type="InterPro" id="IPR046450">
    <property type="entry name" value="PA_dom_sf"/>
</dbReference>
<keyword evidence="2" id="KW-0645">Protease</keyword>
<dbReference type="PANTHER" id="PTHR12147:SF56">
    <property type="entry name" value="AMINOPEPTIDASE YDR415C-RELATED"/>
    <property type="match status" value="1"/>
</dbReference>
<evidence type="ECO:0000313" key="10">
    <source>
        <dbReference type="Proteomes" id="UP000189818"/>
    </source>
</evidence>
<organism evidence="9 10">
    <name type="scientific">Rhizorhabdus histidinilytica</name>
    <dbReference type="NCBI Taxonomy" id="439228"/>
    <lineage>
        <taxon>Bacteria</taxon>
        <taxon>Pseudomonadati</taxon>
        <taxon>Pseudomonadota</taxon>
        <taxon>Alphaproteobacteria</taxon>
        <taxon>Sphingomonadales</taxon>
        <taxon>Sphingomonadaceae</taxon>
        <taxon>Rhizorhabdus</taxon>
    </lineage>
</organism>
<dbReference type="STRING" id="439228.SAMN06295920_106152"/>
<evidence type="ECO:0000256" key="3">
    <source>
        <dbReference type="ARBA" id="ARBA00022723"/>
    </source>
</evidence>
<dbReference type="GO" id="GO:0006508">
    <property type="term" value="P:proteolysis"/>
    <property type="evidence" value="ECO:0007669"/>
    <property type="project" value="UniProtKB-KW"/>
</dbReference>